<dbReference type="Proteomes" id="UP001310386">
    <property type="component" value="Unassembled WGS sequence"/>
</dbReference>
<gene>
    <name evidence="4" type="ORF">VF724_17435</name>
</gene>
<evidence type="ECO:0000313" key="4">
    <source>
        <dbReference type="EMBL" id="MEB3103419.1"/>
    </source>
</evidence>
<feature type="domain" description="HTH tetR-type" evidence="3">
    <location>
        <begin position="9"/>
        <end position="69"/>
    </location>
</feature>
<reference evidence="4" key="1">
    <citation type="submission" date="2023-12" db="EMBL/GenBank/DDBJ databases">
        <title>Fervidustalea candida gen. nov., sp. nov., a novel member of the family Paenibacillaceae isolated from a geothermal area.</title>
        <authorList>
            <person name="Li W.-J."/>
            <person name="Jiao J.-Y."/>
            <person name="Chen Y."/>
        </authorList>
    </citation>
    <scope>NUCLEOTIDE SEQUENCE</scope>
    <source>
        <strain evidence="4">SYSU GA230002</strain>
    </source>
</reference>
<dbReference type="InterPro" id="IPR050624">
    <property type="entry name" value="HTH-type_Tx_Regulator"/>
</dbReference>
<sequence length="204" mass="23224">MNGYKKKAQEKRDSIIKAAQKLFAEKGITAVSITDIAAHANVSRVTLFKYFGNKEELAKEAMLSWIEFIMMEYETILSSDLPFHQKLLRLLSLKLTGREKIGEQFIHTTAWDDPELLRIIKEMTAARALPKIIKLIDEGKQAGDIDSSLDNEAILAYFSAFGPIVRNPEYIKKGKAFQTSMFNLFMGGLIKNWYNIVDKDTKPE</sequence>
<keyword evidence="5" id="KW-1185">Reference proteome</keyword>
<evidence type="ECO:0000313" key="5">
    <source>
        <dbReference type="Proteomes" id="UP001310386"/>
    </source>
</evidence>
<dbReference type="Gene3D" id="1.10.357.10">
    <property type="entry name" value="Tetracycline Repressor, domain 2"/>
    <property type="match status" value="1"/>
</dbReference>
<evidence type="ECO:0000256" key="1">
    <source>
        <dbReference type="ARBA" id="ARBA00023125"/>
    </source>
</evidence>
<name>A0ABU5ZLN2_9BACL</name>
<dbReference type="Pfam" id="PF00440">
    <property type="entry name" value="TetR_N"/>
    <property type="match status" value="1"/>
</dbReference>
<dbReference type="PANTHER" id="PTHR43479">
    <property type="entry name" value="ACREF/ENVCD OPERON REPRESSOR-RELATED"/>
    <property type="match status" value="1"/>
</dbReference>
<dbReference type="InterPro" id="IPR001647">
    <property type="entry name" value="HTH_TetR"/>
</dbReference>
<dbReference type="PANTHER" id="PTHR43479:SF21">
    <property type="entry name" value="TRANSCRIPTIONAL REGULATOR, TETR FAMILY"/>
    <property type="match status" value="1"/>
</dbReference>
<dbReference type="RefSeq" id="WP_371755545.1">
    <property type="nucleotide sequence ID" value="NZ_JAYJLD010000035.1"/>
</dbReference>
<accession>A0ABU5ZLN2</accession>
<keyword evidence="1 2" id="KW-0238">DNA-binding</keyword>
<organism evidence="4 5">
    <name type="scientific">Ferviditalea candida</name>
    <dbReference type="NCBI Taxonomy" id="3108399"/>
    <lineage>
        <taxon>Bacteria</taxon>
        <taxon>Bacillati</taxon>
        <taxon>Bacillota</taxon>
        <taxon>Bacilli</taxon>
        <taxon>Bacillales</taxon>
        <taxon>Paenibacillaceae</taxon>
        <taxon>Ferviditalea</taxon>
    </lineage>
</organism>
<dbReference type="PRINTS" id="PR00455">
    <property type="entry name" value="HTHTETR"/>
</dbReference>
<dbReference type="InterPro" id="IPR009057">
    <property type="entry name" value="Homeodomain-like_sf"/>
</dbReference>
<protein>
    <submittedName>
        <fullName evidence="4">TetR/AcrR family transcriptional regulator</fullName>
    </submittedName>
</protein>
<comment type="caution">
    <text evidence="4">The sequence shown here is derived from an EMBL/GenBank/DDBJ whole genome shotgun (WGS) entry which is preliminary data.</text>
</comment>
<evidence type="ECO:0000259" key="3">
    <source>
        <dbReference type="PROSITE" id="PS50977"/>
    </source>
</evidence>
<proteinExistence type="predicted"/>
<feature type="DNA-binding region" description="H-T-H motif" evidence="2">
    <location>
        <begin position="32"/>
        <end position="51"/>
    </location>
</feature>
<dbReference type="SUPFAM" id="SSF46689">
    <property type="entry name" value="Homeodomain-like"/>
    <property type="match status" value="1"/>
</dbReference>
<evidence type="ECO:0000256" key="2">
    <source>
        <dbReference type="PROSITE-ProRule" id="PRU00335"/>
    </source>
</evidence>
<dbReference type="PROSITE" id="PS50977">
    <property type="entry name" value="HTH_TETR_2"/>
    <property type="match status" value="1"/>
</dbReference>
<dbReference type="EMBL" id="JAYJLD010000035">
    <property type="protein sequence ID" value="MEB3103419.1"/>
    <property type="molecule type" value="Genomic_DNA"/>
</dbReference>